<feature type="region of interest" description="Disordered" evidence="1">
    <location>
        <begin position="1"/>
        <end position="21"/>
    </location>
</feature>
<feature type="compositionally biased region" description="Basic and acidic residues" evidence="1">
    <location>
        <begin position="8"/>
        <end position="19"/>
    </location>
</feature>
<evidence type="ECO:0000313" key="2">
    <source>
        <dbReference type="EMBL" id="ALC20362.1"/>
    </source>
</evidence>
<gene>
    <name evidence="2" type="ORF">SPRI_2056</name>
</gene>
<dbReference type="KEGG" id="spri:SPRI_2056"/>
<dbReference type="Proteomes" id="UP000060513">
    <property type="component" value="Chromosome"/>
</dbReference>
<name>A0A0M4DPT2_STRPR</name>
<evidence type="ECO:0000256" key="1">
    <source>
        <dbReference type="SAM" id="MobiDB-lite"/>
    </source>
</evidence>
<proteinExistence type="predicted"/>
<accession>A0A0M4DPT2</accession>
<organism evidence="2">
    <name type="scientific">Streptomyces pristinaespiralis</name>
    <dbReference type="NCBI Taxonomy" id="38300"/>
    <lineage>
        <taxon>Bacteria</taxon>
        <taxon>Bacillati</taxon>
        <taxon>Actinomycetota</taxon>
        <taxon>Actinomycetes</taxon>
        <taxon>Kitasatosporales</taxon>
        <taxon>Streptomycetaceae</taxon>
        <taxon>Streptomyces</taxon>
    </lineage>
</organism>
<reference evidence="2 3" key="1">
    <citation type="submission" date="2015-08" db="EMBL/GenBank/DDBJ databases">
        <title>Genome sequence of the pristinamycin over-producing bacterium Streptomyces pristinaespiralis HCCB10218.</title>
        <authorList>
            <person name="Tian J."/>
            <person name="Yang J."/>
            <person name="Li L."/>
            <person name="Ruan L."/>
            <person name="Wei W."/>
            <person name="Zheng G."/>
            <person name="Wei Z."/>
            <person name="Yang S."/>
            <person name="Ge M."/>
            <person name="Jiang W."/>
            <person name="Lu Y."/>
        </authorList>
    </citation>
    <scope>NUCLEOTIDE SEQUENCE [LARGE SCALE GENOMIC DNA]</scope>
    <source>
        <strain evidence="2 3">HCCB 10218</strain>
    </source>
</reference>
<dbReference type="AlphaFoldDB" id="A0A0M4DPT2"/>
<sequence length="376" mass="40274">MDFPYGAESHRNRDWERLDQSGPAPVAGFCNPFKGGAPEAFVLTEDETGWGHVRYLSQDPRGTGQWFLQELPGRPSTATAIVATVQGLTVCAHWTDVSGDLWRAPLTSAGIGGTVRHGLGKGIVRLAVTYHGAGRSPYTPVVYGTARQAGSRLPRLWVSSPAHPMTYYRMPEGFGSTSGFTLSMAGPDVWVVDGVREGRLQRWRGQQGTSALQGPLEYGSDDVLARSAVGAYGRVDPLAPRPLFVGQDHGLYAWAGRLGAFEVAGGEPVREAHVARQPHGKALVYMTGKDGVLRTMTAHAPFDACTLRGPVEPVSEAPRVDTAFPTLHPADRPTVFTMESAGGTLSLFSHNSAAWECHAVLGFEQPGVPHPADGRS</sequence>
<dbReference type="PATRIC" id="fig|38300.4.peg.2177"/>
<evidence type="ECO:0000313" key="3">
    <source>
        <dbReference type="Proteomes" id="UP000060513"/>
    </source>
</evidence>
<protein>
    <submittedName>
        <fullName evidence="2">Uncharacterized protein</fullName>
    </submittedName>
</protein>
<dbReference type="EMBL" id="CP011340">
    <property type="protein sequence ID" value="ALC20362.1"/>
    <property type="molecule type" value="Genomic_DNA"/>
</dbReference>